<dbReference type="GeneID" id="19111505"/>
<dbReference type="KEGG" id="bcom:BAUCODRAFT_315191"/>
<sequence>MCYGSHRSRVRTEMWSAETLARRVWTSLDRHADRHRAAERKLVVRDFAGIKLRTMGPRNSVFSAVNLVTLSWECYRQTSWMSSRAVGGFVRLLRHCLCRWVPFHTCECETYSSYLPQGWACLVARHLPDRMAASSVSRSWCCSLFSHFRDSRSCPAFENHVPGDN</sequence>
<dbReference type="AlphaFoldDB" id="M2LBB1"/>
<evidence type="ECO:0000313" key="2">
    <source>
        <dbReference type="Proteomes" id="UP000011761"/>
    </source>
</evidence>
<dbReference type="Proteomes" id="UP000011761">
    <property type="component" value="Unassembled WGS sequence"/>
</dbReference>
<name>M2LBB1_BAUPA</name>
<dbReference type="EMBL" id="KB445564">
    <property type="protein sequence ID" value="EMC91112.1"/>
    <property type="molecule type" value="Genomic_DNA"/>
</dbReference>
<proteinExistence type="predicted"/>
<dbReference type="HOGENOM" id="CLU_1610450_0_0_1"/>
<keyword evidence="2" id="KW-1185">Reference proteome</keyword>
<protein>
    <submittedName>
        <fullName evidence="1">Uncharacterized protein</fullName>
    </submittedName>
</protein>
<reference evidence="1 2" key="1">
    <citation type="journal article" date="2012" name="PLoS Pathog.">
        <title>Diverse lifestyles and strategies of plant pathogenesis encoded in the genomes of eighteen Dothideomycetes fungi.</title>
        <authorList>
            <person name="Ohm R.A."/>
            <person name="Feau N."/>
            <person name="Henrissat B."/>
            <person name="Schoch C.L."/>
            <person name="Horwitz B.A."/>
            <person name="Barry K.W."/>
            <person name="Condon B.J."/>
            <person name="Copeland A.C."/>
            <person name="Dhillon B."/>
            <person name="Glaser F."/>
            <person name="Hesse C.N."/>
            <person name="Kosti I."/>
            <person name="LaButti K."/>
            <person name="Lindquist E.A."/>
            <person name="Lucas S."/>
            <person name="Salamov A.A."/>
            <person name="Bradshaw R.E."/>
            <person name="Ciuffetti L."/>
            <person name="Hamelin R.C."/>
            <person name="Kema G.H.J."/>
            <person name="Lawrence C."/>
            <person name="Scott J.A."/>
            <person name="Spatafora J.W."/>
            <person name="Turgeon B.G."/>
            <person name="de Wit P.J.G.M."/>
            <person name="Zhong S."/>
            <person name="Goodwin S.B."/>
            <person name="Grigoriev I.V."/>
        </authorList>
    </citation>
    <scope>NUCLEOTIDE SEQUENCE [LARGE SCALE GENOMIC DNA]</scope>
    <source>
        <strain evidence="1 2">UAMH 10762</strain>
    </source>
</reference>
<organism evidence="1 2">
    <name type="scientific">Baudoinia panamericana (strain UAMH 10762)</name>
    <name type="common">Angels' share fungus</name>
    <name type="synonym">Baudoinia compniacensis (strain UAMH 10762)</name>
    <dbReference type="NCBI Taxonomy" id="717646"/>
    <lineage>
        <taxon>Eukaryota</taxon>
        <taxon>Fungi</taxon>
        <taxon>Dikarya</taxon>
        <taxon>Ascomycota</taxon>
        <taxon>Pezizomycotina</taxon>
        <taxon>Dothideomycetes</taxon>
        <taxon>Dothideomycetidae</taxon>
        <taxon>Mycosphaerellales</taxon>
        <taxon>Teratosphaeriaceae</taxon>
        <taxon>Baudoinia</taxon>
    </lineage>
</organism>
<gene>
    <name evidence="1" type="ORF">BAUCODRAFT_315191</name>
</gene>
<evidence type="ECO:0000313" key="1">
    <source>
        <dbReference type="EMBL" id="EMC91112.1"/>
    </source>
</evidence>
<dbReference type="RefSeq" id="XP_007681582.1">
    <property type="nucleotide sequence ID" value="XM_007683392.1"/>
</dbReference>
<accession>M2LBB1</accession>